<dbReference type="PANTHER" id="PTHR44051:SF8">
    <property type="entry name" value="GLUTATHIONE S-TRANSFERASE GSTA"/>
    <property type="match status" value="1"/>
</dbReference>
<dbReference type="Proteomes" id="UP000234483">
    <property type="component" value="Unassembled WGS sequence"/>
</dbReference>
<evidence type="ECO:0000313" key="5">
    <source>
        <dbReference type="Proteomes" id="UP000234483"/>
    </source>
</evidence>
<organism evidence="4 5">
    <name type="scientific">Caulobacter flavus</name>
    <dbReference type="NCBI Taxonomy" id="1679497"/>
    <lineage>
        <taxon>Bacteria</taxon>
        <taxon>Pseudomonadati</taxon>
        <taxon>Pseudomonadota</taxon>
        <taxon>Alphaproteobacteria</taxon>
        <taxon>Caulobacterales</taxon>
        <taxon>Caulobacteraceae</taxon>
        <taxon>Caulobacter</taxon>
    </lineage>
</organism>
<accession>A0A2N5CPG2</accession>
<evidence type="ECO:0000259" key="2">
    <source>
        <dbReference type="PROSITE" id="PS50405"/>
    </source>
</evidence>
<dbReference type="AlphaFoldDB" id="A0A2N5CPG2"/>
<feature type="domain" description="GST C-terminal" evidence="2">
    <location>
        <begin position="133"/>
        <end position="250"/>
    </location>
</feature>
<dbReference type="SUPFAM" id="SSF52833">
    <property type="entry name" value="Thioredoxin-like"/>
    <property type="match status" value="1"/>
</dbReference>
<reference evidence="3 6" key="2">
    <citation type="submission" date="2018-01" db="EMBL/GenBank/DDBJ databases">
        <title>Complete genome sequence of Caulobacter flavus RHGG3.</title>
        <authorList>
            <person name="Yang E."/>
        </authorList>
    </citation>
    <scope>NUCLEOTIDE SEQUENCE [LARGE SCALE GENOMIC DNA]</scope>
    <source>
        <strain evidence="3 6">RHGG3</strain>
    </source>
</reference>
<dbReference type="KEGG" id="cfh:C1707_20500"/>
<dbReference type="SUPFAM" id="SSF47616">
    <property type="entry name" value="GST C-terminal domain-like"/>
    <property type="match status" value="1"/>
</dbReference>
<dbReference type="PROSITE" id="PS50404">
    <property type="entry name" value="GST_NTER"/>
    <property type="match status" value="1"/>
</dbReference>
<keyword evidence="6" id="KW-1185">Reference proteome</keyword>
<dbReference type="Gene3D" id="1.20.1050.130">
    <property type="match status" value="1"/>
</dbReference>
<dbReference type="SFLD" id="SFLDS00019">
    <property type="entry name" value="Glutathione_Transferase_(cytos"/>
    <property type="match status" value="1"/>
</dbReference>
<dbReference type="EMBL" id="CP026100">
    <property type="protein sequence ID" value="AYV48448.1"/>
    <property type="molecule type" value="Genomic_DNA"/>
</dbReference>
<proteinExistence type="predicted"/>
<dbReference type="PROSITE" id="PS50405">
    <property type="entry name" value="GST_CTER"/>
    <property type="match status" value="1"/>
</dbReference>
<name>A0A2N5CPG2_9CAUL</name>
<gene>
    <name evidence="3" type="ORF">C1707_20500</name>
    <name evidence="4" type="ORF">CFHF_20570</name>
</gene>
<dbReference type="InterPro" id="IPR040079">
    <property type="entry name" value="Glutathione_S-Trfase"/>
</dbReference>
<dbReference type="PANTHER" id="PTHR44051">
    <property type="entry name" value="GLUTATHIONE S-TRANSFERASE-RELATED"/>
    <property type="match status" value="1"/>
</dbReference>
<feature type="domain" description="GST N-terminal" evidence="1">
    <location>
        <begin position="41"/>
        <end position="129"/>
    </location>
</feature>
<keyword evidence="4" id="KW-0808">Transferase</keyword>
<dbReference type="Pfam" id="PF13410">
    <property type="entry name" value="GST_C_2"/>
    <property type="match status" value="1"/>
</dbReference>
<dbReference type="InterPro" id="IPR004045">
    <property type="entry name" value="Glutathione_S-Trfase_N"/>
</dbReference>
<dbReference type="EMBL" id="PJRQ01000041">
    <property type="protein sequence ID" value="PLR08836.1"/>
    <property type="molecule type" value="Genomic_DNA"/>
</dbReference>
<dbReference type="InterPro" id="IPR036249">
    <property type="entry name" value="Thioredoxin-like_sf"/>
</dbReference>
<dbReference type="InterPro" id="IPR036282">
    <property type="entry name" value="Glutathione-S-Trfase_C_sf"/>
</dbReference>
<dbReference type="OrthoDB" id="7583243at2"/>
<sequence>MPSARPRCARSWPIRSSAASTCCCSRCTRRSSSKRRRREGGAMIQFHTIPTANGQKVRIVLEETGLAYALAPIDLYAGAHKRPDYKATLSPFGKAPAIVDPDGPGGAPITLSETLAIAWYLAEKAASDLLPKGPGERAEFLMWASAVSSQLAGAFSNQFVATVMAPEKTPWVIERSLADCHEQLAAFEARLADRVYMLGERFTILDALFFPMVASSARRLEGGLERYPNLARYEAFIGQRPGVQRGMAAA</sequence>
<evidence type="ECO:0000259" key="1">
    <source>
        <dbReference type="PROSITE" id="PS50404"/>
    </source>
</evidence>
<dbReference type="InterPro" id="IPR010987">
    <property type="entry name" value="Glutathione-S-Trfase_C-like"/>
</dbReference>
<evidence type="ECO:0000313" key="6">
    <source>
        <dbReference type="Proteomes" id="UP000281192"/>
    </source>
</evidence>
<dbReference type="Pfam" id="PF13409">
    <property type="entry name" value="GST_N_2"/>
    <property type="match status" value="1"/>
</dbReference>
<dbReference type="CDD" id="cd03048">
    <property type="entry name" value="GST_N_Ure2p_like"/>
    <property type="match status" value="1"/>
</dbReference>
<dbReference type="Proteomes" id="UP000281192">
    <property type="component" value="Chromosome"/>
</dbReference>
<reference evidence="4 5" key="1">
    <citation type="submission" date="2017-12" db="EMBL/GenBank/DDBJ databases">
        <title>The genome sequence of Caulobacter flavus CGMCC1 15093.</title>
        <authorList>
            <person name="Gao J."/>
            <person name="Mao X."/>
            <person name="Sun J."/>
        </authorList>
    </citation>
    <scope>NUCLEOTIDE SEQUENCE [LARGE SCALE GENOMIC DNA]</scope>
    <source>
        <strain evidence="4 5">CGMCC1 15093</strain>
    </source>
</reference>
<protein>
    <submittedName>
        <fullName evidence="4">Glutathione S-transferase</fullName>
    </submittedName>
</protein>
<evidence type="ECO:0000313" key="3">
    <source>
        <dbReference type="EMBL" id="AYV48448.1"/>
    </source>
</evidence>
<evidence type="ECO:0000313" key="4">
    <source>
        <dbReference type="EMBL" id="PLR08836.1"/>
    </source>
</evidence>
<dbReference type="GO" id="GO:0016740">
    <property type="term" value="F:transferase activity"/>
    <property type="evidence" value="ECO:0007669"/>
    <property type="project" value="UniProtKB-KW"/>
</dbReference>
<dbReference type="SFLD" id="SFLDG00358">
    <property type="entry name" value="Main_(cytGST)"/>
    <property type="match status" value="1"/>
</dbReference>